<gene>
    <name evidence="3" type="ORF">CLO192961_LOCUS476217</name>
</gene>
<reference evidence="3 4" key="1">
    <citation type="submission" date="2019-06" db="EMBL/GenBank/DDBJ databases">
        <authorList>
            <person name="Broberg M."/>
        </authorList>
    </citation>
    <scope>NUCLEOTIDE SEQUENCE [LARGE SCALE GENOMIC DNA]</scope>
</reference>
<accession>A0ABY6V380</accession>
<comment type="caution">
    <text evidence="3">The sequence shown here is derived from an EMBL/GenBank/DDBJ whole genome shotgun (WGS) entry which is preliminary data.</text>
</comment>
<keyword evidence="2" id="KW-1133">Transmembrane helix</keyword>
<keyword evidence="4" id="KW-1185">Reference proteome</keyword>
<evidence type="ECO:0000313" key="4">
    <source>
        <dbReference type="Proteomes" id="UP000766486"/>
    </source>
</evidence>
<dbReference type="Proteomes" id="UP000766486">
    <property type="component" value="Unassembled WGS sequence"/>
</dbReference>
<feature type="transmembrane region" description="Helical" evidence="2">
    <location>
        <begin position="92"/>
        <end position="111"/>
    </location>
</feature>
<feature type="transmembrane region" description="Helical" evidence="2">
    <location>
        <begin position="165"/>
        <end position="185"/>
    </location>
</feature>
<keyword evidence="2" id="KW-0812">Transmembrane</keyword>
<feature type="region of interest" description="Disordered" evidence="1">
    <location>
        <begin position="278"/>
        <end position="301"/>
    </location>
</feature>
<organism evidence="3 4">
    <name type="scientific">Bionectria ochroleuca</name>
    <name type="common">Gliocladium roseum</name>
    <dbReference type="NCBI Taxonomy" id="29856"/>
    <lineage>
        <taxon>Eukaryota</taxon>
        <taxon>Fungi</taxon>
        <taxon>Dikarya</taxon>
        <taxon>Ascomycota</taxon>
        <taxon>Pezizomycotina</taxon>
        <taxon>Sordariomycetes</taxon>
        <taxon>Hypocreomycetidae</taxon>
        <taxon>Hypocreales</taxon>
        <taxon>Bionectriaceae</taxon>
        <taxon>Clonostachys</taxon>
    </lineage>
</organism>
<feature type="transmembrane region" description="Helical" evidence="2">
    <location>
        <begin position="43"/>
        <end position="71"/>
    </location>
</feature>
<dbReference type="EMBL" id="CABFNS010001012">
    <property type="protein sequence ID" value="VUC37617.1"/>
    <property type="molecule type" value="Genomic_DNA"/>
</dbReference>
<feature type="transmembrane region" description="Helical" evidence="2">
    <location>
        <begin position="131"/>
        <end position="153"/>
    </location>
</feature>
<evidence type="ECO:0000256" key="2">
    <source>
        <dbReference type="SAM" id="Phobius"/>
    </source>
</evidence>
<keyword evidence="2" id="KW-0472">Membrane</keyword>
<evidence type="ECO:0000256" key="1">
    <source>
        <dbReference type="SAM" id="MobiDB-lite"/>
    </source>
</evidence>
<name>A0ABY6V380_BIOOC</name>
<sequence length="301" mass="32388">MSAVAVGVCASAALVVALGGAIYATNASFTRVPKKIRDTTTSAWLRTCAILTTIWIAIWLTTTIINTVFIITHQLPVALYRLSQHLTMLNGLTGASSICLLLIIQTVILSISTWQAGSSIRDSFHGMSRFIILGLLLLLPLSVASVALTEYHYFNSGDMGHLRSIIALFVVDVLIAIIKLVAIGFNLVFLQRKARSSTVPYQKPLLIINLLSLGRDAFQVVFSSLIRLGLTQRNGRYLPVNAIVVLSVLSVIFVAWATVACLILVVNIVADYSTAPAEPAVQPDETSPLLGDDGNRATEAA</sequence>
<protein>
    <submittedName>
        <fullName evidence="3">Uncharacterized protein</fullName>
    </submittedName>
</protein>
<evidence type="ECO:0000313" key="3">
    <source>
        <dbReference type="EMBL" id="VUC37617.1"/>
    </source>
</evidence>
<feature type="transmembrane region" description="Helical" evidence="2">
    <location>
        <begin position="242"/>
        <end position="270"/>
    </location>
</feature>
<proteinExistence type="predicted"/>